<dbReference type="Gene3D" id="1.10.10.60">
    <property type="entry name" value="Homeodomain-like"/>
    <property type="match status" value="1"/>
</dbReference>
<proteinExistence type="predicted"/>
<dbReference type="InterPro" id="IPR050863">
    <property type="entry name" value="CenT-Element_Derived"/>
</dbReference>
<accession>A0A9N9B4T0</accession>
<dbReference type="InterPro" id="IPR009057">
    <property type="entry name" value="Homeodomain-like_sf"/>
</dbReference>
<dbReference type="PROSITE" id="PS51253">
    <property type="entry name" value="HTH_CENPB"/>
    <property type="match status" value="1"/>
</dbReference>
<evidence type="ECO:0000259" key="2">
    <source>
        <dbReference type="PROSITE" id="PS51253"/>
    </source>
</evidence>
<dbReference type="EMBL" id="CAJVPI010000592">
    <property type="protein sequence ID" value="CAG8553470.1"/>
    <property type="molecule type" value="Genomic_DNA"/>
</dbReference>
<comment type="caution">
    <text evidence="3">The sequence shown here is derived from an EMBL/GenBank/DDBJ whole genome shotgun (WGS) entry which is preliminary data.</text>
</comment>
<dbReference type="GO" id="GO:0003677">
    <property type="term" value="F:DNA binding"/>
    <property type="evidence" value="ECO:0007669"/>
    <property type="project" value="UniProtKB-KW"/>
</dbReference>
<dbReference type="AlphaFoldDB" id="A0A9N9B4T0"/>
<keyword evidence="1" id="KW-0238">DNA-binding</keyword>
<gene>
    <name evidence="3" type="ORF">PBRASI_LOCUS5210</name>
</gene>
<dbReference type="SUPFAM" id="SSF46689">
    <property type="entry name" value="Homeodomain-like"/>
    <property type="match status" value="1"/>
</dbReference>
<feature type="domain" description="HTH CENPB-type" evidence="2">
    <location>
        <begin position="1"/>
        <end position="65"/>
    </location>
</feature>
<name>A0A9N9B4T0_9GLOM</name>
<evidence type="ECO:0000313" key="3">
    <source>
        <dbReference type="EMBL" id="CAG8553470.1"/>
    </source>
</evidence>
<dbReference type="Pfam" id="PF03221">
    <property type="entry name" value="HTH_Tnp_Tc5"/>
    <property type="match status" value="1"/>
</dbReference>
<sequence>MRSSNLSKVEEAPIEKALECNLTITGSLIQQKALQFAELLGTTDFKASSGWPEKFKKRYSISAFNKHGESQSAPVKEMRGANVFI</sequence>
<keyword evidence="4" id="KW-1185">Reference proteome</keyword>
<reference evidence="3" key="1">
    <citation type="submission" date="2021-06" db="EMBL/GenBank/DDBJ databases">
        <authorList>
            <person name="Kallberg Y."/>
            <person name="Tangrot J."/>
            <person name="Rosling A."/>
        </authorList>
    </citation>
    <scope>NUCLEOTIDE SEQUENCE</scope>
    <source>
        <strain evidence="3">BR232B</strain>
    </source>
</reference>
<dbReference type="InterPro" id="IPR006600">
    <property type="entry name" value="HTH_CenpB_DNA-bd_dom"/>
</dbReference>
<dbReference type="Proteomes" id="UP000789739">
    <property type="component" value="Unassembled WGS sequence"/>
</dbReference>
<dbReference type="SMART" id="SM00674">
    <property type="entry name" value="CENPB"/>
    <property type="match status" value="1"/>
</dbReference>
<protein>
    <submittedName>
        <fullName evidence="3">4443_t:CDS:1</fullName>
    </submittedName>
</protein>
<dbReference type="PANTHER" id="PTHR19303:SF73">
    <property type="entry name" value="PROTEIN PDC2"/>
    <property type="match status" value="1"/>
</dbReference>
<dbReference type="GO" id="GO:0005634">
    <property type="term" value="C:nucleus"/>
    <property type="evidence" value="ECO:0007669"/>
    <property type="project" value="TreeGrafter"/>
</dbReference>
<organism evidence="3 4">
    <name type="scientific">Paraglomus brasilianum</name>
    <dbReference type="NCBI Taxonomy" id="144538"/>
    <lineage>
        <taxon>Eukaryota</taxon>
        <taxon>Fungi</taxon>
        <taxon>Fungi incertae sedis</taxon>
        <taxon>Mucoromycota</taxon>
        <taxon>Glomeromycotina</taxon>
        <taxon>Glomeromycetes</taxon>
        <taxon>Paraglomerales</taxon>
        <taxon>Paraglomeraceae</taxon>
        <taxon>Paraglomus</taxon>
    </lineage>
</organism>
<evidence type="ECO:0000256" key="1">
    <source>
        <dbReference type="ARBA" id="ARBA00023125"/>
    </source>
</evidence>
<dbReference type="OrthoDB" id="2434532at2759"/>
<evidence type="ECO:0000313" key="4">
    <source>
        <dbReference type="Proteomes" id="UP000789739"/>
    </source>
</evidence>
<dbReference type="PANTHER" id="PTHR19303">
    <property type="entry name" value="TRANSPOSON"/>
    <property type="match status" value="1"/>
</dbReference>